<dbReference type="InterPro" id="IPR000055">
    <property type="entry name" value="Restrct_endonuc_typeI_TRD"/>
</dbReference>
<organism evidence="5 6">
    <name type="scientific">Dietzia aerolata</name>
    <dbReference type="NCBI Taxonomy" id="595984"/>
    <lineage>
        <taxon>Bacteria</taxon>
        <taxon>Bacillati</taxon>
        <taxon>Actinomycetota</taxon>
        <taxon>Actinomycetes</taxon>
        <taxon>Mycobacteriales</taxon>
        <taxon>Dietziaceae</taxon>
        <taxon>Dietzia</taxon>
    </lineage>
</organism>
<name>A0ABV5JSU6_9ACTN</name>
<evidence type="ECO:0000256" key="2">
    <source>
        <dbReference type="ARBA" id="ARBA00022747"/>
    </source>
</evidence>
<dbReference type="Proteomes" id="UP001589700">
    <property type="component" value="Unassembled WGS sequence"/>
</dbReference>
<gene>
    <name evidence="5" type="ORF">ACFFVD_08290</name>
</gene>
<keyword evidence="6" id="KW-1185">Reference proteome</keyword>
<evidence type="ECO:0000313" key="5">
    <source>
        <dbReference type="EMBL" id="MFB9259799.1"/>
    </source>
</evidence>
<feature type="domain" description="Type I restriction modification DNA specificity" evidence="4">
    <location>
        <begin position="251"/>
        <end position="354"/>
    </location>
</feature>
<keyword evidence="5" id="KW-0540">Nuclease</keyword>
<dbReference type="PANTHER" id="PTHR30408:SF12">
    <property type="entry name" value="TYPE I RESTRICTION ENZYME MJAVIII SPECIFICITY SUBUNIT"/>
    <property type="match status" value="1"/>
</dbReference>
<evidence type="ECO:0000259" key="4">
    <source>
        <dbReference type="Pfam" id="PF01420"/>
    </source>
</evidence>
<dbReference type="Gene3D" id="1.10.287.1120">
    <property type="entry name" value="Bipartite methylase S protein"/>
    <property type="match status" value="2"/>
</dbReference>
<keyword evidence="5" id="KW-0255">Endonuclease</keyword>
<protein>
    <submittedName>
        <fullName evidence="5">Restriction endonuclease subunit S</fullName>
        <ecNumber evidence="5">3.1.21.-</ecNumber>
    </submittedName>
</protein>
<keyword evidence="2" id="KW-0680">Restriction system</keyword>
<accession>A0ABV5JSU6</accession>
<dbReference type="GO" id="GO:0016787">
    <property type="term" value="F:hydrolase activity"/>
    <property type="evidence" value="ECO:0007669"/>
    <property type="project" value="UniProtKB-KW"/>
</dbReference>
<dbReference type="GO" id="GO:0004519">
    <property type="term" value="F:endonuclease activity"/>
    <property type="evidence" value="ECO:0007669"/>
    <property type="project" value="UniProtKB-KW"/>
</dbReference>
<sequence>MSAITEWQETTIGALASVSRGASPRPIASSRWFDASSAVRWVRIADVNRSNGRTLLTTTQALSPDGIARSRHLAPGTLIMSIAATVGIPVITGVPTCIHDGFVALENLKVDQRFLLYLLKASEGMLRESGQSGSQMNVNTDIVKSLHVCIPVDLGEQERIAAALWDIDDLIAALERLIAKKQAIKRGMTQQLLTGGARLPGFSSSWEEVTWSDVVTPQPGNSQIKGRLSPRRNVKAQYPGFSASGQDVWLPTWDVEGDGVVISAVGSRCGRAFLATGRWSAIANTHILLPRSNRLDASFAMLYFNDEAFWIKGGSGQPFVQVGSSLSKRVKLPPLDEQRAIMNVLGDLDWNVNLLRSRLVKARAIKAGMMQQLLTGRARLPVGDAT</sequence>
<keyword evidence="3" id="KW-0238">DNA-binding</keyword>
<proteinExistence type="inferred from homology"/>
<dbReference type="PANTHER" id="PTHR30408">
    <property type="entry name" value="TYPE-1 RESTRICTION ENZYME ECOKI SPECIFICITY PROTEIN"/>
    <property type="match status" value="1"/>
</dbReference>
<dbReference type="RefSeq" id="WP_182632242.1">
    <property type="nucleotide sequence ID" value="NZ_JAALDM010000129.1"/>
</dbReference>
<keyword evidence="5" id="KW-0378">Hydrolase</keyword>
<dbReference type="EC" id="3.1.21.-" evidence="5"/>
<comment type="similarity">
    <text evidence="1">Belongs to the type-I restriction system S methylase family.</text>
</comment>
<dbReference type="EMBL" id="JBHMDY010000004">
    <property type="protein sequence ID" value="MFB9259799.1"/>
    <property type="molecule type" value="Genomic_DNA"/>
</dbReference>
<dbReference type="Pfam" id="PF01420">
    <property type="entry name" value="Methylase_S"/>
    <property type="match status" value="2"/>
</dbReference>
<comment type="caution">
    <text evidence="5">The sequence shown here is derived from an EMBL/GenBank/DDBJ whole genome shotgun (WGS) entry which is preliminary data.</text>
</comment>
<evidence type="ECO:0000256" key="1">
    <source>
        <dbReference type="ARBA" id="ARBA00010923"/>
    </source>
</evidence>
<dbReference type="Gene3D" id="3.90.220.20">
    <property type="entry name" value="DNA methylase specificity domains"/>
    <property type="match status" value="2"/>
</dbReference>
<evidence type="ECO:0000313" key="6">
    <source>
        <dbReference type="Proteomes" id="UP001589700"/>
    </source>
</evidence>
<dbReference type="CDD" id="cd17283">
    <property type="entry name" value="RMtype1_S_Hpy180ORF7835P_TRD2-CR2_like"/>
    <property type="match status" value="1"/>
</dbReference>
<evidence type="ECO:0000256" key="3">
    <source>
        <dbReference type="ARBA" id="ARBA00023125"/>
    </source>
</evidence>
<dbReference type="SUPFAM" id="SSF116734">
    <property type="entry name" value="DNA methylase specificity domain"/>
    <property type="match status" value="2"/>
</dbReference>
<feature type="domain" description="Type I restriction modification DNA specificity" evidence="4">
    <location>
        <begin position="6"/>
        <end position="179"/>
    </location>
</feature>
<dbReference type="InterPro" id="IPR044946">
    <property type="entry name" value="Restrct_endonuc_typeI_TRD_sf"/>
</dbReference>
<dbReference type="InterPro" id="IPR052021">
    <property type="entry name" value="Type-I_RS_S_subunit"/>
</dbReference>
<reference evidence="5 6" key="1">
    <citation type="submission" date="2024-09" db="EMBL/GenBank/DDBJ databases">
        <authorList>
            <person name="Sun Q."/>
            <person name="Mori K."/>
        </authorList>
    </citation>
    <scope>NUCLEOTIDE SEQUENCE [LARGE SCALE GENOMIC DNA]</scope>
    <source>
        <strain evidence="5 6">CCM 7659</strain>
    </source>
</reference>